<dbReference type="Proteomes" id="UP000242818">
    <property type="component" value="Unassembled WGS sequence"/>
</dbReference>
<evidence type="ECO:0000256" key="2">
    <source>
        <dbReference type="SAM" id="SignalP"/>
    </source>
</evidence>
<feature type="compositionally biased region" description="Basic residues" evidence="1">
    <location>
        <begin position="45"/>
        <end position="54"/>
    </location>
</feature>
<proteinExistence type="predicted"/>
<feature type="region of interest" description="Disordered" evidence="1">
    <location>
        <begin position="34"/>
        <end position="64"/>
    </location>
</feature>
<protein>
    <recommendedName>
        <fullName evidence="5">Pentapeptide MXKDX repeat protein</fullName>
    </recommendedName>
</protein>
<evidence type="ECO:0000256" key="1">
    <source>
        <dbReference type="SAM" id="MobiDB-lite"/>
    </source>
</evidence>
<feature type="chain" id="PRO_5008690051" description="Pentapeptide MXKDX repeat protein" evidence="2">
    <location>
        <begin position="23"/>
        <end position="64"/>
    </location>
</feature>
<feature type="signal peptide" evidence="2">
    <location>
        <begin position="1"/>
        <end position="22"/>
    </location>
</feature>
<dbReference type="EMBL" id="FMAR01000004">
    <property type="protein sequence ID" value="SCC21497.1"/>
    <property type="molecule type" value="Genomic_DNA"/>
</dbReference>
<evidence type="ECO:0000313" key="3">
    <source>
        <dbReference type="EMBL" id="SCC21497.1"/>
    </source>
</evidence>
<evidence type="ECO:0000313" key="4">
    <source>
        <dbReference type="Proteomes" id="UP000242818"/>
    </source>
</evidence>
<reference evidence="3 4" key="1">
    <citation type="submission" date="2016-08" db="EMBL/GenBank/DDBJ databases">
        <authorList>
            <person name="Seilhamer J.J."/>
        </authorList>
    </citation>
    <scope>NUCLEOTIDE SEQUENCE [LARGE SCALE GENOMIC DNA]</scope>
    <source>
        <strain evidence="3 4">A37T2</strain>
    </source>
</reference>
<name>A0A1C4CQT5_9BACT</name>
<dbReference type="OrthoDB" id="1524711at2"/>
<keyword evidence="2" id="KW-0732">Signal</keyword>
<keyword evidence="4" id="KW-1185">Reference proteome</keyword>
<sequence>MKHTKFLSLALLLAIGSTFSVAAQDSTKMKHKAKKMWESSDSTVHKTKNHMHKKMSNDSMMQKP</sequence>
<evidence type="ECO:0008006" key="5">
    <source>
        <dbReference type="Google" id="ProtNLM"/>
    </source>
</evidence>
<organism evidence="3 4">
    <name type="scientific">Chitinophaga costaii</name>
    <dbReference type="NCBI Taxonomy" id="1335309"/>
    <lineage>
        <taxon>Bacteria</taxon>
        <taxon>Pseudomonadati</taxon>
        <taxon>Bacteroidota</taxon>
        <taxon>Chitinophagia</taxon>
        <taxon>Chitinophagales</taxon>
        <taxon>Chitinophagaceae</taxon>
        <taxon>Chitinophaga</taxon>
    </lineage>
</organism>
<dbReference type="RefSeq" id="WP_089710961.1">
    <property type="nucleotide sequence ID" value="NZ_FMAR01000004.1"/>
</dbReference>
<accession>A0A1C4CQT5</accession>
<dbReference type="AlphaFoldDB" id="A0A1C4CQT5"/>
<gene>
    <name evidence="3" type="ORF">GA0116948_104250</name>
</gene>